<feature type="transmembrane region" description="Helical" evidence="9">
    <location>
        <begin position="28"/>
        <end position="48"/>
    </location>
</feature>
<evidence type="ECO:0000313" key="13">
    <source>
        <dbReference type="Proteomes" id="UP000035366"/>
    </source>
</evidence>
<dbReference type="InterPro" id="IPR050297">
    <property type="entry name" value="LipidA_mod_glycosyltrf_83"/>
</dbReference>
<keyword evidence="3 12" id="KW-0328">Glycosyltransferase</keyword>
<evidence type="ECO:0000259" key="10">
    <source>
        <dbReference type="Pfam" id="PF13231"/>
    </source>
</evidence>
<dbReference type="GO" id="GO:0016757">
    <property type="term" value="F:glycosyltransferase activity"/>
    <property type="evidence" value="ECO:0007669"/>
    <property type="project" value="UniProtKB-KW"/>
</dbReference>
<organism evidence="12 13">
    <name type="scientific">Streptomyces incarnatus</name>
    <dbReference type="NCBI Taxonomy" id="665007"/>
    <lineage>
        <taxon>Bacteria</taxon>
        <taxon>Bacillati</taxon>
        <taxon>Actinomycetota</taxon>
        <taxon>Actinomycetes</taxon>
        <taxon>Kitasatosporales</taxon>
        <taxon>Streptomycetaceae</taxon>
        <taxon>Streptomyces</taxon>
    </lineage>
</organism>
<evidence type="ECO:0000256" key="6">
    <source>
        <dbReference type="ARBA" id="ARBA00022989"/>
    </source>
</evidence>
<feature type="compositionally biased region" description="Gly residues" evidence="8">
    <location>
        <begin position="297"/>
        <end position="318"/>
    </location>
</feature>
<feature type="region of interest" description="Disordered" evidence="8">
    <location>
        <begin position="1"/>
        <end position="24"/>
    </location>
</feature>
<evidence type="ECO:0000256" key="2">
    <source>
        <dbReference type="ARBA" id="ARBA00022475"/>
    </source>
</evidence>
<name>A0ABM5TDJ9_9ACTN</name>
<feature type="transmembrane region" description="Helical" evidence="9">
    <location>
        <begin position="507"/>
        <end position="528"/>
    </location>
</feature>
<dbReference type="Pfam" id="PF13231">
    <property type="entry name" value="PMT_2"/>
    <property type="match status" value="1"/>
</dbReference>
<feature type="transmembrane region" description="Helical" evidence="9">
    <location>
        <begin position="104"/>
        <end position="124"/>
    </location>
</feature>
<dbReference type="Proteomes" id="UP000035366">
    <property type="component" value="Chromosome"/>
</dbReference>
<feature type="domain" description="Putative mannosyltransferase YkcA/B-like C-terminal" evidence="11">
    <location>
        <begin position="644"/>
        <end position="737"/>
    </location>
</feature>
<keyword evidence="7 9" id="KW-0472">Membrane</keyword>
<comment type="subcellular location">
    <subcellularLocation>
        <location evidence="1">Cell membrane</location>
        <topology evidence="1">Multi-pass membrane protein</topology>
    </subcellularLocation>
</comment>
<feature type="transmembrane region" description="Helical" evidence="9">
    <location>
        <begin position="136"/>
        <end position="154"/>
    </location>
</feature>
<feature type="domain" description="Glycosyltransferase RgtA/B/C/D-like" evidence="10">
    <location>
        <begin position="88"/>
        <end position="244"/>
    </location>
</feature>
<evidence type="ECO:0000256" key="8">
    <source>
        <dbReference type="SAM" id="MobiDB-lite"/>
    </source>
</evidence>
<feature type="transmembrane region" description="Helical" evidence="9">
    <location>
        <begin position="483"/>
        <end position="501"/>
    </location>
</feature>
<dbReference type="Pfam" id="PF24878">
    <property type="entry name" value="YkcB_C"/>
    <property type="match status" value="1"/>
</dbReference>
<protein>
    <submittedName>
        <fullName evidence="12">Mannosyltransferase</fullName>
    </submittedName>
</protein>
<keyword evidence="6 9" id="KW-1133">Transmembrane helix</keyword>
<feature type="transmembrane region" description="Helical" evidence="9">
    <location>
        <begin position="398"/>
        <end position="415"/>
    </location>
</feature>
<evidence type="ECO:0000256" key="7">
    <source>
        <dbReference type="ARBA" id="ARBA00023136"/>
    </source>
</evidence>
<feature type="transmembrane region" description="Helical" evidence="9">
    <location>
        <begin position="427"/>
        <end position="446"/>
    </location>
</feature>
<evidence type="ECO:0000256" key="4">
    <source>
        <dbReference type="ARBA" id="ARBA00022679"/>
    </source>
</evidence>
<dbReference type="EMBL" id="CP011497">
    <property type="protein sequence ID" value="AKJ09069.1"/>
    <property type="molecule type" value="Genomic_DNA"/>
</dbReference>
<dbReference type="InterPro" id="IPR038731">
    <property type="entry name" value="RgtA/B/C-like"/>
</dbReference>
<evidence type="ECO:0000256" key="3">
    <source>
        <dbReference type="ARBA" id="ARBA00022676"/>
    </source>
</evidence>
<dbReference type="RefSeq" id="WP_208897138.1">
    <property type="nucleotide sequence ID" value="NZ_CP011497.1"/>
</dbReference>
<dbReference type="PANTHER" id="PTHR33908:SF3">
    <property type="entry name" value="UNDECAPRENYL PHOSPHATE-ALPHA-4-AMINO-4-DEOXY-L-ARABINOSE ARABINOSYL TRANSFERASE"/>
    <property type="match status" value="1"/>
</dbReference>
<evidence type="ECO:0000313" key="12">
    <source>
        <dbReference type="EMBL" id="AKJ09069.1"/>
    </source>
</evidence>
<feature type="transmembrane region" description="Helical" evidence="9">
    <location>
        <begin position="540"/>
        <end position="561"/>
    </location>
</feature>
<keyword evidence="4" id="KW-0808">Transferase</keyword>
<accession>A0ABM5TDJ9</accession>
<feature type="transmembrane region" description="Helical" evidence="9">
    <location>
        <begin position="204"/>
        <end position="223"/>
    </location>
</feature>
<evidence type="ECO:0000256" key="9">
    <source>
        <dbReference type="SAM" id="Phobius"/>
    </source>
</evidence>
<gene>
    <name evidence="12" type="ORF">ABB07_03215</name>
</gene>
<keyword evidence="13" id="KW-1185">Reference proteome</keyword>
<dbReference type="PANTHER" id="PTHR33908">
    <property type="entry name" value="MANNOSYLTRANSFERASE YKCB-RELATED"/>
    <property type="match status" value="1"/>
</dbReference>
<reference evidence="12 13" key="1">
    <citation type="journal article" date="2015" name="ISME J.">
        <title>Draft Genome Sequence of Streptomyces incarnatus NRRL8089, which Produces the Nucleoside Antibiotic Sinefungin.</title>
        <authorList>
            <person name="Oshima K."/>
            <person name="Hattori M."/>
            <person name="Shimizu H."/>
            <person name="Fukuda K."/>
            <person name="Nemoto M."/>
            <person name="Inagaki K."/>
            <person name="Tamura T."/>
        </authorList>
    </citation>
    <scope>NUCLEOTIDE SEQUENCE [LARGE SCALE GENOMIC DNA]</scope>
    <source>
        <strain evidence="12 13">NRRL 8089</strain>
    </source>
</reference>
<dbReference type="InterPro" id="IPR056785">
    <property type="entry name" value="YkcA/B-like_C"/>
</dbReference>
<evidence type="ECO:0000256" key="1">
    <source>
        <dbReference type="ARBA" id="ARBA00004651"/>
    </source>
</evidence>
<feature type="region of interest" description="Disordered" evidence="8">
    <location>
        <begin position="294"/>
        <end position="332"/>
    </location>
</feature>
<keyword evidence="2" id="KW-1003">Cell membrane</keyword>
<keyword evidence="5 9" id="KW-0812">Transmembrane</keyword>
<feature type="transmembrane region" description="Helical" evidence="9">
    <location>
        <begin position="230"/>
        <end position="250"/>
    </location>
</feature>
<evidence type="ECO:0000259" key="11">
    <source>
        <dbReference type="Pfam" id="PF24878"/>
    </source>
</evidence>
<evidence type="ECO:0000256" key="5">
    <source>
        <dbReference type="ARBA" id="ARBA00022692"/>
    </source>
</evidence>
<proteinExistence type="predicted"/>
<feature type="transmembrane region" description="Helical" evidence="9">
    <location>
        <begin position="452"/>
        <end position="471"/>
    </location>
</feature>
<sequence length="771" mass="78781">MATNVLDATAPPGATRRTPWRSPADEPAYARPALLLLTVLAAVLYSWGIGHSQYHTFYASAARSMTESWKAFFYGSFDPGNSITLDKLPGFLWPQALSARLFGFHPWALVLPQVLEGVASLLVLHRLVRRWAGVQAALIACTAFLVTPVAVGLFRTAVEDPAFTLCLLLAAEATQRAARDGRLRPLLAAGVWVGLGFQAKMLEAWAVLPALALVYLLSAPLTLRRRVLHLGVSALVMTAVSASWMLAVTLTPAGDRPYVDGTTNNSAFSMVVGYNFLNRFSSLGISAASTGSVSATQGGGGGHGGTGPAFGGAGGTGTGSTDHRGAGMRGTGASGGTGAFGAAGARGAAGVRGAQGGGLVRGGARGAASARPTAAGGFGDGQNGWSKMFGTPLASQTGWFYPIAAVAAVCGLLWCRGRPRTDRLRAGYVLWTTWLALYFLVFSAGSVGGHTYYMGVIAVPLAALTGAGAVLMWRAHRAGGRRAWALPGAVAATAAWSAYLASRFPGFLPWLAPAVALLGITAVVLLFLTRPGRPGAAGRLALAAPAAALAALLLAPSAWAVQVFDPAYRTSAMGAVGPPAMNRGPGAARSGPGRFGWAARTGGWALGQSARGGPRGFGRSGSVGRGGFGGADGNGSLTADQRRLLDYTRAHQGSAGYVFAAGSWSTASPYILATGAHVLPLGGFSGRVPFPTQAQFRRLVDAGKVRYVLLGGGRGTGPGSARTGNTAAAQITVWVRSACTEVPASAYGGTTAPGDALTATAQALYRCGPGR</sequence>